<dbReference type="AlphaFoldDB" id="A0A426X252"/>
<accession>A0A426X252</accession>
<organism evidence="2 3">
    <name type="scientific">Ensete ventricosum</name>
    <name type="common">Abyssinian banana</name>
    <name type="synonym">Musa ensete</name>
    <dbReference type="NCBI Taxonomy" id="4639"/>
    <lineage>
        <taxon>Eukaryota</taxon>
        <taxon>Viridiplantae</taxon>
        <taxon>Streptophyta</taxon>
        <taxon>Embryophyta</taxon>
        <taxon>Tracheophyta</taxon>
        <taxon>Spermatophyta</taxon>
        <taxon>Magnoliopsida</taxon>
        <taxon>Liliopsida</taxon>
        <taxon>Zingiberales</taxon>
        <taxon>Musaceae</taxon>
        <taxon>Ensete</taxon>
    </lineage>
</organism>
<reference evidence="2 3" key="1">
    <citation type="journal article" date="2014" name="Agronomy (Basel)">
        <title>A Draft Genome Sequence for Ensete ventricosum, the Drought-Tolerant Tree Against Hunger.</title>
        <authorList>
            <person name="Harrison J."/>
            <person name="Moore K.A."/>
            <person name="Paszkiewicz K."/>
            <person name="Jones T."/>
            <person name="Grant M."/>
            <person name="Ambacheew D."/>
            <person name="Muzemil S."/>
            <person name="Studholme D.J."/>
        </authorList>
    </citation>
    <scope>NUCLEOTIDE SEQUENCE [LARGE SCALE GENOMIC DNA]</scope>
</reference>
<sequence>MGVLGAKPQSLFDLRAKDSTLKRTPARPPIPAIELFLCSRWTISHGKHCYSCSNLGIIYFAGIDLQQNPPPRLPPRPPPRSPAPPTLRQHWHQRSPALQMLLQTQRLRMLQVLRWPRVPLLPADKQQILLTTLFFTTLLASGTYNQRCRSAQPVMRFCSPSPLCSLLLLYLLPLFVGLLYGTCYSCPSSAHRPDCCPSSATAALPLLHATIGSSSSTHRPDCCPSSASRRNRNPLLQYPCVLRRPTPIRS</sequence>
<name>A0A426X252_ENSVE</name>
<dbReference type="EMBL" id="AMZH03028694">
    <property type="protein sequence ID" value="RRT33572.1"/>
    <property type="molecule type" value="Genomic_DNA"/>
</dbReference>
<evidence type="ECO:0000313" key="3">
    <source>
        <dbReference type="Proteomes" id="UP000287651"/>
    </source>
</evidence>
<evidence type="ECO:0000313" key="2">
    <source>
        <dbReference type="EMBL" id="RRT33572.1"/>
    </source>
</evidence>
<comment type="caution">
    <text evidence="2">The sequence shown here is derived from an EMBL/GenBank/DDBJ whole genome shotgun (WGS) entry which is preliminary data.</text>
</comment>
<dbReference type="Proteomes" id="UP000287651">
    <property type="component" value="Unassembled WGS sequence"/>
</dbReference>
<gene>
    <name evidence="2" type="ORF">B296_00054247</name>
</gene>
<evidence type="ECO:0000256" key="1">
    <source>
        <dbReference type="SAM" id="MobiDB-lite"/>
    </source>
</evidence>
<protein>
    <submittedName>
        <fullName evidence="2">Uncharacterized protein</fullName>
    </submittedName>
</protein>
<feature type="region of interest" description="Disordered" evidence="1">
    <location>
        <begin position="69"/>
        <end position="88"/>
    </location>
</feature>
<proteinExistence type="predicted"/>
<feature type="compositionally biased region" description="Pro residues" evidence="1">
    <location>
        <begin position="69"/>
        <end position="85"/>
    </location>
</feature>